<proteinExistence type="predicted"/>
<protein>
    <recommendedName>
        <fullName evidence="4">Kazal-like domain-containing protein</fullName>
    </recommendedName>
</protein>
<dbReference type="PANTHER" id="PTHR10913">
    <property type="entry name" value="FOLLISTATIN-RELATED"/>
    <property type="match status" value="1"/>
</dbReference>
<feature type="domain" description="Kazal-like" evidence="4">
    <location>
        <begin position="659"/>
        <end position="708"/>
    </location>
</feature>
<feature type="domain" description="Kazal-like" evidence="4">
    <location>
        <begin position="4"/>
        <end position="61"/>
    </location>
</feature>
<evidence type="ECO:0000256" key="3">
    <source>
        <dbReference type="ARBA" id="ARBA00023157"/>
    </source>
</evidence>
<feature type="domain" description="Kazal-like" evidence="4">
    <location>
        <begin position="64"/>
        <end position="121"/>
    </location>
</feature>
<keyword evidence="1" id="KW-0646">Protease inhibitor</keyword>
<feature type="domain" description="Kazal-like" evidence="4">
    <location>
        <begin position="127"/>
        <end position="183"/>
    </location>
</feature>
<dbReference type="InterPro" id="IPR050653">
    <property type="entry name" value="Prot_Inhib_GrowthFact_Antg"/>
</dbReference>
<feature type="domain" description="Kazal-like" evidence="4">
    <location>
        <begin position="237"/>
        <end position="291"/>
    </location>
</feature>
<dbReference type="PANTHER" id="PTHR10913:SF45">
    <property type="entry name" value="FOLLISTATIN, ISOFORM A-RELATED"/>
    <property type="match status" value="1"/>
</dbReference>
<dbReference type="EMBL" id="WIXE01012926">
    <property type="protein sequence ID" value="KAK5975520.1"/>
    <property type="molecule type" value="Genomic_DNA"/>
</dbReference>
<feature type="domain" description="Kazal-like" evidence="4">
    <location>
        <begin position="292"/>
        <end position="341"/>
    </location>
</feature>
<evidence type="ECO:0000256" key="1">
    <source>
        <dbReference type="ARBA" id="ARBA00022690"/>
    </source>
</evidence>
<feature type="domain" description="Kazal-like" evidence="4">
    <location>
        <begin position="597"/>
        <end position="658"/>
    </location>
</feature>
<keyword evidence="3" id="KW-1015">Disulfide bond</keyword>
<keyword evidence="2" id="KW-0722">Serine protease inhibitor</keyword>
<sequence length="919" mass="102091">FQPFDMTQPCSAAECDKTKNPVCDSNNRTHKNMCLFKFFACKVHRHDGRIVELAYMGECRAGVNVVEMTCPPCPVLPSDVPICDNLNKTHRSLCELARFNCQQRISNEGERVLLHVGQCHSRTLTFSLKDEQCPKNCSSERKPVCDAQGNTHENLCHFQQASCLLRKQGIPAPTLLALKPCSDATNSSPKASIFMHVSVSAGKPGNDVTMNRIDNSSISVPLQKSDSSSPLKLSPISNSPFECPPPACTSEGQPVCDTQGILHENMCLFIHARCLAARSGVTLSTQHDENCLKTRCHETCPTNEKPVCANNFVTYQNLCHFNKDRCKDQTLSVLFYGKCQECLETPCPPPPSNATEEHFVCDDDDFTRTVCEFRMLSCIVERNLGMAINIQYLGRCCEPDASCDREKSPMVCGTDGRTYANKCLLNLEDCRNTKLQLPGVKVAHLGPCEESKYEVVKTAKYFPLPPTNRHHFSSPIVIDTEDAIGSVERPTQVATEGAISKKLSDGESSCPSSCGDTYSPVCGTDDITYTNLCHLTLAQCRKATTIGLAYEGECCSMNCPNNFSPVCDDQGVTHQNLCFFGKERCIVEKVTGKNISIQKFDVCDESACDIECPMTYRPVCVSNGETLINECHLEKLKCFLRKKFSTGLLPKKLYDGECCPDENCDYDFSPVCDSQGVTHANICIFRRSACLQRKRYNATITVDYNGMCCNRQCDVDYAPVCDGNRTHRNLCEFKIAQCEAERRGQVLTLAYAGECCLMPKGKCELTGSVCDSHGQTHKNMCQFLQKKCTTNRTMRKALSVIHAGECCAINICHKDDAMPVCDNHGGTHATKCHFQNTKCIHDKIHPSNPINLAYNGACCANDCVGLPDEPVCDQHGNVYKNRCQFKFKACERRRRISSILLETPCPKRRLARSLQRTSS</sequence>
<organism evidence="5 6">
    <name type="scientific">Trichostrongylus colubriformis</name>
    <name type="common">Black scour worm</name>
    <dbReference type="NCBI Taxonomy" id="6319"/>
    <lineage>
        <taxon>Eukaryota</taxon>
        <taxon>Metazoa</taxon>
        <taxon>Ecdysozoa</taxon>
        <taxon>Nematoda</taxon>
        <taxon>Chromadorea</taxon>
        <taxon>Rhabditida</taxon>
        <taxon>Rhabditina</taxon>
        <taxon>Rhabditomorpha</taxon>
        <taxon>Strongyloidea</taxon>
        <taxon>Trichostrongylidae</taxon>
        <taxon>Trichostrongylus</taxon>
    </lineage>
</organism>
<dbReference type="AlphaFoldDB" id="A0AAN8FS92"/>
<evidence type="ECO:0000313" key="6">
    <source>
        <dbReference type="Proteomes" id="UP001331761"/>
    </source>
</evidence>
<feature type="domain" description="Kazal-like" evidence="4">
    <location>
        <begin position="853"/>
        <end position="907"/>
    </location>
</feature>
<evidence type="ECO:0000259" key="4">
    <source>
        <dbReference type="PROSITE" id="PS51465"/>
    </source>
</evidence>
<keyword evidence="6" id="KW-1185">Reference proteome</keyword>
<dbReference type="InterPro" id="IPR036058">
    <property type="entry name" value="Kazal_dom_sf"/>
</dbReference>
<dbReference type="Proteomes" id="UP001331761">
    <property type="component" value="Unassembled WGS sequence"/>
</dbReference>
<dbReference type="InterPro" id="IPR002350">
    <property type="entry name" value="Kazal_dom"/>
</dbReference>
<dbReference type="GO" id="GO:0030154">
    <property type="term" value="P:cell differentiation"/>
    <property type="evidence" value="ECO:0007669"/>
    <property type="project" value="TreeGrafter"/>
</dbReference>
<comment type="caution">
    <text evidence="5">The sequence shown here is derived from an EMBL/GenBank/DDBJ whole genome shotgun (WGS) entry which is preliminary data.</text>
</comment>
<reference evidence="5 6" key="1">
    <citation type="submission" date="2019-10" db="EMBL/GenBank/DDBJ databases">
        <title>Assembly and Annotation for the nematode Trichostrongylus colubriformis.</title>
        <authorList>
            <person name="Martin J."/>
        </authorList>
    </citation>
    <scope>NUCLEOTIDE SEQUENCE [LARGE SCALE GENOMIC DNA]</scope>
    <source>
        <strain evidence="5">G859</strain>
        <tissue evidence="5">Whole worm</tissue>
    </source>
</reference>
<gene>
    <name evidence="5" type="ORF">GCK32_000971</name>
</gene>
<dbReference type="Gene3D" id="3.30.60.30">
    <property type="match status" value="12"/>
</dbReference>
<dbReference type="SMART" id="SM00280">
    <property type="entry name" value="KAZAL"/>
    <property type="match status" value="15"/>
</dbReference>
<dbReference type="GO" id="GO:0005576">
    <property type="term" value="C:extracellular region"/>
    <property type="evidence" value="ECO:0007669"/>
    <property type="project" value="TreeGrafter"/>
</dbReference>
<evidence type="ECO:0000256" key="2">
    <source>
        <dbReference type="ARBA" id="ARBA00022900"/>
    </source>
</evidence>
<feature type="domain" description="Kazal-like" evidence="4">
    <location>
        <begin position="504"/>
        <end position="554"/>
    </location>
</feature>
<dbReference type="Pfam" id="PF07648">
    <property type="entry name" value="Kazal_2"/>
    <property type="match status" value="11"/>
</dbReference>
<dbReference type="PROSITE" id="PS51465">
    <property type="entry name" value="KAZAL_2"/>
    <property type="match status" value="10"/>
</dbReference>
<evidence type="ECO:0000313" key="5">
    <source>
        <dbReference type="EMBL" id="KAK5975520.1"/>
    </source>
</evidence>
<feature type="non-terminal residue" evidence="5">
    <location>
        <position position="1"/>
    </location>
</feature>
<name>A0AAN8FS92_TRICO</name>
<dbReference type="Pfam" id="PF00050">
    <property type="entry name" value="Kazal_1"/>
    <property type="match status" value="1"/>
</dbReference>
<dbReference type="SUPFAM" id="SSF100895">
    <property type="entry name" value="Kazal-type serine protease inhibitors"/>
    <property type="match status" value="14"/>
</dbReference>
<accession>A0AAN8FS92</accession>
<dbReference type="CDD" id="cd00104">
    <property type="entry name" value="KAZAL_FS"/>
    <property type="match status" value="6"/>
</dbReference>
<feature type="domain" description="Kazal-like" evidence="4">
    <location>
        <begin position="390"/>
        <end position="450"/>
    </location>
</feature>